<evidence type="ECO:0000313" key="3">
    <source>
        <dbReference type="Proteomes" id="UP000559027"/>
    </source>
</evidence>
<dbReference type="OrthoDB" id="5531344at2759"/>
<feature type="compositionally biased region" description="Polar residues" evidence="1">
    <location>
        <begin position="501"/>
        <end position="510"/>
    </location>
</feature>
<evidence type="ECO:0000313" key="2">
    <source>
        <dbReference type="EMBL" id="KAF5351664.1"/>
    </source>
</evidence>
<reference evidence="2 3" key="1">
    <citation type="journal article" date="2020" name="ISME J.">
        <title>Uncovering the hidden diversity of litter-decomposition mechanisms in mushroom-forming fungi.</title>
        <authorList>
            <person name="Floudas D."/>
            <person name="Bentzer J."/>
            <person name="Ahren D."/>
            <person name="Johansson T."/>
            <person name="Persson P."/>
            <person name="Tunlid A."/>
        </authorList>
    </citation>
    <scope>NUCLEOTIDE SEQUENCE [LARGE SCALE GENOMIC DNA]</scope>
    <source>
        <strain evidence="2 3">CBS 146.42</strain>
    </source>
</reference>
<feature type="region of interest" description="Disordered" evidence="1">
    <location>
        <begin position="1"/>
        <end position="34"/>
    </location>
</feature>
<gene>
    <name evidence="2" type="ORF">D9756_007714</name>
</gene>
<feature type="compositionally biased region" description="Low complexity" evidence="1">
    <location>
        <begin position="478"/>
        <end position="493"/>
    </location>
</feature>
<feature type="region of interest" description="Disordered" evidence="1">
    <location>
        <begin position="349"/>
        <end position="396"/>
    </location>
</feature>
<evidence type="ECO:0000256" key="1">
    <source>
        <dbReference type="SAM" id="MobiDB-lite"/>
    </source>
</evidence>
<dbReference type="AlphaFoldDB" id="A0A8H5D0Z2"/>
<dbReference type="Proteomes" id="UP000559027">
    <property type="component" value="Unassembled WGS sequence"/>
</dbReference>
<accession>A0A8H5D0Z2</accession>
<sequence length="531" mass="58205">MASGPPPSAAESSKIAEEAPDVNHPPESRDTNITALTKPHQNPYASLTNAQQPYQAYWQNAWPMNTLYPGGASAVPPATHYSQPTYAPYQTHYYTMSPVNTTAAATAATATATAPITSASTSSSNSHTASAAISVPQATPTFVKMEIDDRQNMSSTSPSPPPPPLSSYEHWDEAIRVFLKDAGLVQALKGFECDMIMMNAQWEKTKIPIALRKLINGLDTTREYQSPKGKGRELDEDDAVKALQNSTESEVDQSLEERKLDYVHLSSGEKARTPSSINKEISAFLARNRARNDASNRSEFLLSLSEKRKRLQESGDLPEDGVVASCARTDARSIDRDVQMKYDIAKNDEGPLSRTKARKKDIEQSVKEGASSARTEGPIAIPRDEEALPRHHPGVDDRLSNIETHLAVRYVPSPPRTLWSRLKFIEDHIIRLEKDYPPWAALHFNQPNRGWPPPPRSTPIIVPPHLRSSDVDMQKPNAPGSQASQQGSSSAPSVTLPGGSKSRNTKSSLQRAVMERLEVKQAMGENADFGG</sequence>
<feature type="region of interest" description="Disordered" evidence="1">
    <location>
        <begin position="446"/>
        <end position="513"/>
    </location>
</feature>
<organism evidence="2 3">
    <name type="scientific">Leucocoprinus leucothites</name>
    <dbReference type="NCBI Taxonomy" id="201217"/>
    <lineage>
        <taxon>Eukaryota</taxon>
        <taxon>Fungi</taxon>
        <taxon>Dikarya</taxon>
        <taxon>Basidiomycota</taxon>
        <taxon>Agaricomycotina</taxon>
        <taxon>Agaricomycetes</taxon>
        <taxon>Agaricomycetidae</taxon>
        <taxon>Agaricales</taxon>
        <taxon>Agaricineae</taxon>
        <taxon>Agaricaceae</taxon>
        <taxon>Leucocoprinus</taxon>
    </lineage>
</organism>
<name>A0A8H5D0Z2_9AGAR</name>
<dbReference type="EMBL" id="JAACJO010000012">
    <property type="protein sequence ID" value="KAF5351664.1"/>
    <property type="molecule type" value="Genomic_DNA"/>
</dbReference>
<protein>
    <submittedName>
        <fullName evidence="2">Uncharacterized protein</fullName>
    </submittedName>
</protein>
<feature type="compositionally biased region" description="Basic and acidic residues" evidence="1">
    <location>
        <begin position="382"/>
        <end position="396"/>
    </location>
</feature>
<keyword evidence="3" id="KW-1185">Reference proteome</keyword>
<comment type="caution">
    <text evidence="2">The sequence shown here is derived from an EMBL/GenBank/DDBJ whole genome shotgun (WGS) entry which is preliminary data.</text>
</comment>
<proteinExistence type="predicted"/>